<accession>A0A953LDL5</accession>
<keyword evidence="1" id="KW-0812">Transmembrane</keyword>
<sequence length="85" mass="9269">MRNKARYRKMMLALLVVGVLILLPVAEVMAQCPMCRIGAETNLASGGTAGSGLNKGILLLLGLPYILFGTFGYIWWKNKKSPAEE</sequence>
<gene>
    <name evidence="2" type="ORF">KUV50_12735</name>
</gene>
<dbReference type="Proteomes" id="UP000753961">
    <property type="component" value="Unassembled WGS sequence"/>
</dbReference>
<evidence type="ECO:0000256" key="1">
    <source>
        <dbReference type="SAM" id="Phobius"/>
    </source>
</evidence>
<dbReference type="AlphaFoldDB" id="A0A953LDL5"/>
<reference evidence="2" key="1">
    <citation type="submission" date="2021-06" db="EMBL/GenBank/DDBJ databases">
        <title>44 bacteria genomes isolated from Dapeng, Shenzhen.</title>
        <authorList>
            <person name="Zheng W."/>
            <person name="Yu S."/>
            <person name="Huang Y."/>
        </authorList>
    </citation>
    <scope>NUCLEOTIDE SEQUENCE</scope>
    <source>
        <strain evidence="2">DP5N28-2</strain>
    </source>
</reference>
<evidence type="ECO:0000313" key="2">
    <source>
        <dbReference type="EMBL" id="MBY5959009.1"/>
    </source>
</evidence>
<keyword evidence="1" id="KW-0472">Membrane</keyword>
<evidence type="ECO:0000313" key="3">
    <source>
        <dbReference type="Proteomes" id="UP000753961"/>
    </source>
</evidence>
<feature type="transmembrane region" description="Helical" evidence="1">
    <location>
        <begin position="57"/>
        <end position="76"/>
    </location>
</feature>
<protein>
    <submittedName>
        <fullName evidence="2">Uncharacterized protein</fullName>
    </submittedName>
</protein>
<name>A0A953LDL5_9BACT</name>
<comment type="caution">
    <text evidence="2">The sequence shown here is derived from an EMBL/GenBank/DDBJ whole genome shotgun (WGS) entry which is preliminary data.</text>
</comment>
<organism evidence="2 3">
    <name type="scientific">Membranihabitans marinus</name>
    <dbReference type="NCBI Taxonomy" id="1227546"/>
    <lineage>
        <taxon>Bacteria</taxon>
        <taxon>Pseudomonadati</taxon>
        <taxon>Bacteroidota</taxon>
        <taxon>Saprospiria</taxon>
        <taxon>Saprospirales</taxon>
        <taxon>Saprospiraceae</taxon>
        <taxon>Membranihabitans</taxon>
    </lineage>
</organism>
<keyword evidence="1" id="KW-1133">Transmembrane helix</keyword>
<dbReference type="RefSeq" id="WP_222580545.1">
    <property type="nucleotide sequence ID" value="NZ_JAHVHU010000011.1"/>
</dbReference>
<dbReference type="EMBL" id="JAHVHU010000011">
    <property type="protein sequence ID" value="MBY5959009.1"/>
    <property type="molecule type" value="Genomic_DNA"/>
</dbReference>
<keyword evidence="3" id="KW-1185">Reference proteome</keyword>
<proteinExistence type="predicted"/>